<comment type="caution">
    <text evidence="2">The sequence shown here is derived from an EMBL/GenBank/DDBJ whole genome shotgun (WGS) entry which is preliminary data.</text>
</comment>
<dbReference type="EMBL" id="AMCI01003608">
    <property type="protein sequence ID" value="EJW99906.1"/>
    <property type="molecule type" value="Genomic_DNA"/>
</dbReference>
<keyword evidence="1" id="KW-0812">Transmembrane</keyword>
<gene>
    <name evidence="2" type="ORF">EVA_11988</name>
</gene>
<keyword evidence="1" id="KW-1133">Transmembrane helix</keyword>
<reference evidence="2" key="1">
    <citation type="journal article" date="2012" name="PLoS ONE">
        <title>Gene sets for utilization of primary and secondary nutrition supplies in the distal gut of endangered iberian lynx.</title>
        <authorList>
            <person name="Alcaide M."/>
            <person name="Messina E."/>
            <person name="Richter M."/>
            <person name="Bargiela R."/>
            <person name="Peplies J."/>
            <person name="Huws S.A."/>
            <person name="Newbold C.J."/>
            <person name="Golyshin P.N."/>
            <person name="Simon M.A."/>
            <person name="Lopez G."/>
            <person name="Yakimov M.M."/>
            <person name="Ferrer M."/>
        </authorList>
    </citation>
    <scope>NUCLEOTIDE SEQUENCE</scope>
</reference>
<name>J9FY45_9ZZZZ</name>
<keyword evidence="1" id="KW-0472">Membrane</keyword>
<accession>J9FY45</accession>
<sequence>MAQALSTVTSPNLLSTSMPNVLAPVRFNQPLLAMWMFSLAMPEFLTSMPLEPSPFRVMSPLFLISITFAESRTSLAVACSFATRSTRIPIVCVPVASIEPLLVMFTIPLPLPNFSSVLMPFLSFLKMVLFSLTVTSMPTA</sequence>
<evidence type="ECO:0000256" key="1">
    <source>
        <dbReference type="SAM" id="Phobius"/>
    </source>
</evidence>
<organism evidence="2">
    <name type="scientific">gut metagenome</name>
    <dbReference type="NCBI Taxonomy" id="749906"/>
    <lineage>
        <taxon>unclassified sequences</taxon>
        <taxon>metagenomes</taxon>
        <taxon>organismal metagenomes</taxon>
    </lineage>
</organism>
<protein>
    <submittedName>
        <fullName evidence="2">Membrane protein</fullName>
    </submittedName>
</protein>
<proteinExistence type="predicted"/>
<feature type="transmembrane region" description="Helical" evidence="1">
    <location>
        <begin position="90"/>
        <end position="111"/>
    </location>
</feature>
<feature type="transmembrane region" description="Helical" evidence="1">
    <location>
        <begin position="117"/>
        <end position="137"/>
    </location>
</feature>
<evidence type="ECO:0000313" key="2">
    <source>
        <dbReference type="EMBL" id="EJW99906.1"/>
    </source>
</evidence>
<dbReference type="AlphaFoldDB" id="J9FY45"/>